<feature type="compositionally biased region" description="Basic and acidic residues" evidence="1">
    <location>
        <begin position="1"/>
        <end position="11"/>
    </location>
</feature>
<evidence type="ECO:0000256" key="1">
    <source>
        <dbReference type="SAM" id="MobiDB-lite"/>
    </source>
</evidence>
<dbReference type="InterPro" id="IPR027353">
    <property type="entry name" value="NET_dom"/>
</dbReference>
<evidence type="ECO:0000313" key="3">
    <source>
        <dbReference type="EMBL" id="KAK2113036.1"/>
    </source>
</evidence>
<feature type="compositionally biased region" description="Gly residues" evidence="1">
    <location>
        <begin position="23"/>
        <end position="43"/>
    </location>
</feature>
<name>A0ABQ9VUG6_SAGOE</name>
<dbReference type="InterPro" id="IPR038336">
    <property type="entry name" value="NET_sf"/>
</dbReference>
<organism evidence="3 4">
    <name type="scientific">Saguinus oedipus</name>
    <name type="common">Cotton-top tamarin</name>
    <name type="synonym">Oedipomidas oedipus</name>
    <dbReference type="NCBI Taxonomy" id="9490"/>
    <lineage>
        <taxon>Eukaryota</taxon>
        <taxon>Metazoa</taxon>
        <taxon>Chordata</taxon>
        <taxon>Craniata</taxon>
        <taxon>Vertebrata</taxon>
        <taxon>Euteleostomi</taxon>
        <taxon>Mammalia</taxon>
        <taxon>Eutheria</taxon>
        <taxon>Euarchontoglires</taxon>
        <taxon>Primates</taxon>
        <taxon>Haplorrhini</taxon>
        <taxon>Platyrrhini</taxon>
        <taxon>Cebidae</taxon>
        <taxon>Callitrichinae</taxon>
        <taxon>Saguinus</taxon>
    </lineage>
</organism>
<dbReference type="EMBL" id="JASSZA010000004">
    <property type="protein sequence ID" value="KAK2113036.1"/>
    <property type="molecule type" value="Genomic_DNA"/>
</dbReference>
<proteinExistence type="predicted"/>
<keyword evidence="4" id="KW-1185">Reference proteome</keyword>
<dbReference type="PANTHER" id="PTHR22880:SF240">
    <property type="entry name" value="BROMODOMAIN-CONTAINING PROTEIN 2"/>
    <property type="match status" value="1"/>
</dbReference>
<dbReference type="Pfam" id="PF17035">
    <property type="entry name" value="BET"/>
    <property type="match status" value="1"/>
</dbReference>
<feature type="region of interest" description="Disordered" evidence="1">
    <location>
        <begin position="1"/>
        <end position="79"/>
    </location>
</feature>
<evidence type="ECO:0000259" key="2">
    <source>
        <dbReference type="PROSITE" id="PS51525"/>
    </source>
</evidence>
<evidence type="ECO:0000313" key="4">
    <source>
        <dbReference type="Proteomes" id="UP001266305"/>
    </source>
</evidence>
<protein>
    <submittedName>
        <fullName evidence="3">Bromodomain-containing protein 2</fullName>
    </submittedName>
</protein>
<dbReference type="Proteomes" id="UP001266305">
    <property type="component" value="Unassembled WGS sequence"/>
</dbReference>
<dbReference type="InterPro" id="IPR050935">
    <property type="entry name" value="Bromo_chromatin_reader"/>
</dbReference>
<dbReference type="PANTHER" id="PTHR22880">
    <property type="entry name" value="FALZ-RELATED BROMODOMAIN-CONTAINING PROTEINS"/>
    <property type="match status" value="1"/>
</dbReference>
<dbReference type="PROSITE" id="PS51525">
    <property type="entry name" value="NET"/>
    <property type="match status" value="1"/>
</dbReference>
<feature type="domain" description="NET" evidence="2">
    <location>
        <begin position="63"/>
        <end position="145"/>
    </location>
</feature>
<gene>
    <name evidence="3" type="primary">BRD2_2</name>
    <name evidence="3" type="ORF">P7K49_007302</name>
</gene>
<dbReference type="Gene3D" id="1.20.1270.220">
    <property type="match status" value="1"/>
</dbReference>
<feature type="compositionally biased region" description="Basic and acidic residues" evidence="1">
    <location>
        <begin position="70"/>
        <end position="79"/>
    </location>
</feature>
<accession>A0ABQ9VUG6</accession>
<comment type="caution">
    <text evidence="3">The sequence shown here is derived from an EMBL/GenBank/DDBJ whole genome shotgun (WGS) entry which is preliminary data.</text>
</comment>
<sequence length="165" mass="18203">MKMTRGLEHPRPPQPKKSRKARGNGGGSAALGPAGFGPSGGSGTKLLKKATKTAPPALATGYDSEEEEESRPMSYDEKQQLSLDINKLPGEKLGRVVHIIQAGEPSLHDSNPEEIDIDFETLKPSTLRELERYVLSCLRKKPQKPYTIKEPVGKMKNWLWRKSGN</sequence>
<reference evidence="3 4" key="1">
    <citation type="submission" date="2023-05" db="EMBL/GenBank/DDBJ databases">
        <title>B98-5 Cell Line De Novo Hybrid Assembly: An Optical Mapping Approach.</title>
        <authorList>
            <person name="Kananen K."/>
            <person name="Auerbach J.A."/>
            <person name="Kautto E."/>
            <person name="Blachly J.S."/>
        </authorList>
    </citation>
    <scope>NUCLEOTIDE SEQUENCE [LARGE SCALE GENOMIC DNA]</scope>
    <source>
        <strain evidence="3">B95-8</strain>
        <tissue evidence="3">Cell line</tissue>
    </source>
</reference>